<protein>
    <submittedName>
        <fullName evidence="1">Uncharacterized protein</fullName>
    </submittedName>
</protein>
<reference evidence="1" key="2">
    <citation type="journal article" date="2015" name="Data Brief">
        <title>Shoot transcriptome of the giant reed, Arundo donax.</title>
        <authorList>
            <person name="Barrero R.A."/>
            <person name="Guerrero F.D."/>
            <person name="Moolhuijzen P."/>
            <person name="Goolsby J.A."/>
            <person name="Tidwell J."/>
            <person name="Bellgard S.E."/>
            <person name="Bellgard M.I."/>
        </authorList>
    </citation>
    <scope>NUCLEOTIDE SEQUENCE</scope>
    <source>
        <tissue evidence="1">Shoot tissue taken approximately 20 cm above the soil surface</tissue>
    </source>
</reference>
<proteinExistence type="predicted"/>
<reference evidence="1" key="1">
    <citation type="submission" date="2014-09" db="EMBL/GenBank/DDBJ databases">
        <authorList>
            <person name="Magalhaes I.L.F."/>
            <person name="Oliveira U."/>
            <person name="Santos F.R."/>
            <person name="Vidigal T.H.D.A."/>
            <person name="Brescovit A.D."/>
            <person name="Santos A.J."/>
        </authorList>
    </citation>
    <scope>NUCLEOTIDE SEQUENCE</scope>
    <source>
        <tissue evidence="1">Shoot tissue taken approximately 20 cm above the soil surface</tissue>
    </source>
</reference>
<evidence type="ECO:0000313" key="1">
    <source>
        <dbReference type="EMBL" id="JAD33182.1"/>
    </source>
</evidence>
<organism evidence="1">
    <name type="scientific">Arundo donax</name>
    <name type="common">Giant reed</name>
    <name type="synonym">Donax arundinaceus</name>
    <dbReference type="NCBI Taxonomy" id="35708"/>
    <lineage>
        <taxon>Eukaryota</taxon>
        <taxon>Viridiplantae</taxon>
        <taxon>Streptophyta</taxon>
        <taxon>Embryophyta</taxon>
        <taxon>Tracheophyta</taxon>
        <taxon>Spermatophyta</taxon>
        <taxon>Magnoliopsida</taxon>
        <taxon>Liliopsida</taxon>
        <taxon>Poales</taxon>
        <taxon>Poaceae</taxon>
        <taxon>PACMAD clade</taxon>
        <taxon>Arundinoideae</taxon>
        <taxon>Arundineae</taxon>
        <taxon>Arundo</taxon>
    </lineage>
</organism>
<dbReference type="EMBL" id="GBRH01264713">
    <property type="protein sequence ID" value="JAD33182.1"/>
    <property type="molecule type" value="Transcribed_RNA"/>
</dbReference>
<accession>A0A0A8ZE92</accession>
<sequence>MATVHGELKPPVAAATAAGARIASDAGVLRAAD</sequence>
<name>A0A0A8ZE92_ARUDO</name>
<dbReference type="AlphaFoldDB" id="A0A0A8ZE92"/>